<dbReference type="Pfam" id="PF20239">
    <property type="entry name" value="DUF6596"/>
    <property type="match status" value="1"/>
</dbReference>
<keyword evidence="3" id="KW-0731">Sigma factor</keyword>
<evidence type="ECO:0000256" key="3">
    <source>
        <dbReference type="ARBA" id="ARBA00023082"/>
    </source>
</evidence>
<dbReference type="InterPro" id="IPR014284">
    <property type="entry name" value="RNA_pol_sigma-70_dom"/>
</dbReference>
<keyword evidence="10" id="KW-1185">Reference proteome</keyword>
<evidence type="ECO:0000256" key="4">
    <source>
        <dbReference type="ARBA" id="ARBA00023163"/>
    </source>
</evidence>
<evidence type="ECO:0000256" key="2">
    <source>
        <dbReference type="ARBA" id="ARBA00023015"/>
    </source>
</evidence>
<dbReference type="InterPro" id="IPR046531">
    <property type="entry name" value="DUF6596"/>
</dbReference>
<proteinExistence type="inferred from homology"/>
<feature type="domain" description="RNA polymerase sigma factor 70 region 4 type 2" evidence="7">
    <location>
        <begin position="122"/>
        <end position="173"/>
    </location>
</feature>
<sequence length="426" mass="47339">MIDDADPADRGSERPSIEHVLRTETPHVLGALVRRFGRFELAEDAVQEALLVAHRRWAQDRIPDEPRSWLIRVGYRRMIDQLRSEQAARRREADSARADPVLVDPTQPGPAVVEHDDSLDLLLLCCHPTLSEASQVALTLRAVGGLTTAEIARAYGTTETTMGTRISRAKQSLRRAGARFEIRDGDDAAARITAVMRVLYLIYNEGYTATSGESLTRTDLSSEAIRLARMLCTLLPADPEATGLLALMLLTEARREARTGPEAELVVLSDQDRSRWNNGQIAEGRDLIEGAWARRQIGPYQLQAAIAAVHVQSPRATETDWPQIAALYLWLEHLQPTAPVRLSRAVAVGQAFGPRRGLALLDELDREQALSDDPLVTHRVHAVRAHLLEQLGEVQRARAEFRAAANLTTNDIERRYLLRRADGAEP</sequence>
<evidence type="ECO:0000256" key="5">
    <source>
        <dbReference type="SAM" id="MobiDB-lite"/>
    </source>
</evidence>
<feature type="compositionally biased region" description="Basic and acidic residues" evidence="5">
    <location>
        <begin position="87"/>
        <end position="97"/>
    </location>
</feature>
<dbReference type="InterPro" id="IPR036388">
    <property type="entry name" value="WH-like_DNA-bd_sf"/>
</dbReference>
<organism evidence="9 10">
    <name type="scientific">Occultella aeris</name>
    <dbReference type="NCBI Taxonomy" id="2761496"/>
    <lineage>
        <taxon>Bacteria</taxon>
        <taxon>Bacillati</taxon>
        <taxon>Actinomycetota</taxon>
        <taxon>Actinomycetes</taxon>
        <taxon>Micrococcales</taxon>
        <taxon>Ruaniaceae</taxon>
        <taxon>Occultella</taxon>
    </lineage>
</organism>
<dbReference type="InterPro" id="IPR007627">
    <property type="entry name" value="RNA_pol_sigma70_r2"/>
</dbReference>
<feature type="region of interest" description="Disordered" evidence="5">
    <location>
        <begin position="87"/>
        <end position="107"/>
    </location>
</feature>
<dbReference type="GO" id="GO:0016987">
    <property type="term" value="F:sigma factor activity"/>
    <property type="evidence" value="ECO:0007669"/>
    <property type="project" value="UniProtKB-KW"/>
</dbReference>
<accession>A0A7M4DPX1</accession>
<dbReference type="Pfam" id="PF04542">
    <property type="entry name" value="Sigma70_r2"/>
    <property type="match status" value="1"/>
</dbReference>
<gene>
    <name evidence="9" type="ORF">HALOF300_04207</name>
</gene>
<comment type="caution">
    <text evidence="9">The sequence shown here is derived from an EMBL/GenBank/DDBJ whole genome shotgun (WGS) entry which is preliminary data.</text>
</comment>
<dbReference type="RefSeq" id="WP_156742817.1">
    <property type="nucleotide sequence ID" value="NZ_CACRYJ010000059.1"/>
</dbReference>
<dbReference type="Gene3D" id="1.10.1740.10">
    <property type="match status" value="1"/>
</dbReference>
<dbReference type="Proteomes" id="UP000419743">
    <property type="component" value="Unassembled WGS sequence"/>
</dbReference>
<dbReference type="NCBIfam" id="TIGR02937">
    <property type="entry name" value="sigma70-ECF"/>
    <property type="match status" value="1"/>
</dbReference>
<evidence type="ECO:0000259" key="6">
    <source>
        <dbReference type="Pfam" id="PF04542"/>
    </source>
</evidence>
<evidence type="ECO:0000259" key="8">
    <source>
        <dbReference type="Pfam" id="PF20239"/>
    </source>
</evidence>
<dbReference type="GO" id="GO:0003677">
    <property type="term" value="F:DNA binding"/>
    <property type="evidence" value="ECO:0007669"/>
    <property type="project" value="InterPro"/>
</dbReference>
<dbReference type="PANTHER" id="PTHR47756:SF2">
    <property type="entry name" value="BLL6612 PROTEIN"/>
    <property type="match status" value="1"/>
</dbReference>
<protein>
    <submittedName>
        <fullName evidence="9">RNA polymerase sigma factor</fullName>
    </submittedName>
</protein>
<evidence type="ECO:0000313" key="10">
    <source>
        <dbReference type="Proteomes" id="UP000419743"/>
    </source>
</evidence>
<feature type="domain" description="DUF6596" evidence="8">
    <location>
        <begin position="191"/>
        <end position="291"/>
    </location>
</feature>
<dbReference type="Pfam" id="PF08281">
    <property type="entry name" value="Sigma70_r4_2"/>
    <property type="match status" value="1"/>
</dbReference>
<evidence type="ECO:0000259" key="7">
    <source>
        <dbReference type="Pfam" id="PF08281"/>
    </source>
</evidence>
<feature type="domain" description="RNA polymerase sigma-70 region 2" evidence="6">
    <location>
        <begin position="25"/>
        <end position="86"/>
    </location>
</feature>
<dbReference type="PANTHER" id="PTHR47756">
    <property type="entry name" value="BLL6612 PROTEIN-RELATED"/>
    <property type="match status" value="1"/>
</dbReference>
<reference evidence="9 10" key="1">
    <citation type="submission" date="2019-11" db="EMBL/GenBank/DDBJ databases">
        <authorList>
            <person name="Criscuolo A."/>
        </authorList>
    </citation>
    <scope>NUCLEOTIDE SEQUENCE [LARGE SCALE GENOMIC DNA]</scope>
    <source>
        <strain evidence="9">CIP111667</strain>
    </source>
</reference>
<evidence type="ECO:0000313" key="9">
    <source>
        <dbReference type="EMBL" id="VZO39515.1"/>
    </source>
</evidence>
<dbReference type="InterPro" id="IPR013324">
    <property type="entry name" value="RNA_pol_sigma_r3/r4-like"/>
</dbReference>
<dbReference type="EMBL" id="CACRYJ010000059">
    <property type="protein sequence ID" value="VZO39515.1"/>
    <property type="molecule type" value="Genomic_DNA"/>
</dbReference>
<keyword evidence="2" id="KW-0805">Transcription regulation</keyword>
<dbReference type="SUPFAM" id="SSF88946">
    <property type="entry name" value="Sigma2 domain of RNA polymerase sigma factors"/>
    <property type="match status" value="1"/>
</dbReference>
<keyword evidence="4" id="KW-0804">Transcription</keyword>
<dbReference type="Gene3D" id="1.10.10.10">
    <property type="entry name" value="Winged helix-like DNA-binding domain superfamily/Winged helix DNA-binding domain"/>
    <property type="match status" value="1"/>
</dbReference>
<dbReference type="GO" id="GO:0006352">
    <property type="term" value="P:DNA-templated transcription initiation"/>
    <property type="evidence" value="ECO:0007669"/>
    <property type="project" value="InterPro"/>
</dbReference>
<dbReference type="InterPro" id="IPR013325">
    <property type="entry name" value="RNA_pol_sigma_r2"/>
</dbReference>
<dbReference type="InterPro" id="IPR013249">
    <property type="entry name" value="RNA_pol_sigma70_r4_t2"/>
</dbReference>
<evidence type="ECO:0000256" key="1">
    <source>
        <dbReference type="ARBA" id="ARBA00010641"/>
    </source>
</evidence>
<comment type="similarity">
    <text evidence="1">Belongs to the sigma-70 factor family. ECF subfamily.</text>
</comment>
<dbReference type="SUPFAM" id="SSF88659">
    <property type="entry name" value="Sigma3 and sigma4 domains of RNA polymerase sigma factors"/>
    <property type="match status" value="1"/>
</dbReference>
<name>A0A7M4DPX1_9MICO</name>
<dbReference type="AlphaFoldDB" id="A0A7M4DPX1"/>